<dbReference type="Proteomes" id="UP000474159">
    <property type="component" value="Unassembled WGS sequence"/>
</dbReference>
<organism evidence="3 4">
    <name type="scientific">Methylobacterium soli</name>
    <dbReference type="NCBI Taxonomy" id="553447"/>
    <lineage>
        <taxon>Bacteria</taxon>
        <taxon>Pseudomonadati</taxon>
        <taxon>Pseudomonadota</taxon>
        <taxon>Alphaproteobacteria</taxon>
        <taxon>Hyphomicrobiales</taxon>
        <taxon>Methylobacteriaceae</taxon>
        <taxon>Methylobacterium</taxon>
    </lineage>
</organism>
<feature type="region of interest" description="Disordered" evidence="1">
    <location>
        <begin position="47"/>
        <end position="79"/>
    </location>
</feature>
<dbReference type="EMBL" id="VZZK01000045">
    <property type="protein sequence ID" value="KAB1072926.1"/>
    <property type="molecule type" value="Genomic_DNA"/>
</dbReference>
<name>A0A6L3STV6_9HYPH</name>
<feature type="chain" id="PRO_5026688686" evidence="2">
    <location>
        <begin position="25"/>
        <end position="79"/>
    </location>
</feature>
<keyword evidence="2" id="KW-0732">Signal</keyword>
<evidence type="ECO:0000313" key="3">
    <source>
        <dbReference type="EMBL" id="KAB1072926.1"/>
    </source>
</evidence>
<evidence type="ECO:0000313" key="4">
    <source>
        <dbReference type="Proteomes" id="UP000474159"/>
    </source>
</evidence>
<reference evidence="3 4" key="1">
    <citation type="submission" date="2019-09" db="EMBL/GenBank/DDBJ databases">
        <title>YIM 48816 draft genome.</title>
        <authorList>
            <person name="Jiang L."/>
        </authorList>
    </citation>
    <scope>NUCLEOTIDE SEQUENCE [LARGE SCALE GENOMIC DNA]</scope>
    <source>
        <strain evidence="3 4">YIM 48816</strain>
    </source>
</reference>
<protein>
    <submittedName>
        <fullName evidence="3">Uncharacterized protein</fullName>
    </submittedName>
</protein>
<evidence type="ECO:0000256" key="1">
    <source>
        <dbReference type="SAM" id="MobiDB-lite"/>
    </source>
</evidence>
<keyword evidence="4" id="KW-1185">Reference proteome</keyword>
<feature type="signal peptide" evidence="2">
    <location>
        <begin position="1"/>
        <end position="24"/>
    </location>
</feature>
<gene>
    <name evidence="3" type="ORF">F6X53_27550</name>
</gene>
<proteinExistence type="predicted"/>
<accession>A0A6L3STV6</accession>
<dbReference type="RefSeq" id="WP_151004403.1">
    <property type="nucleotide sequence ID" value="NZ_BPQY01000170.1"/>
</dbReference>
<evidence type="ECO:0000256" key="2">
    <source>
        <dbReference type="SAM" id="SignalP"/>
    </source>
</evidence>
<dbReference type="AlphaFoldDB" id="A0A6L3STV6"/>
<sequence length="79" mass="8961">MRTIRYCARTAFLFPLVVSGSVLAGPDDHLTVNVPLYREQIWGMQHERSRNDLSVTPQPVRTAHPDKGDLKNQSTKQSQ</sequence>
<comment type="caution">
    <text evidence="3">The sequence shown here is derived from an EMBL/GenBank/DDBJ whole genome shotgun (WGS) entry which is preliminary data.</text>
</comment>